<proteinExistence type="predicted"/>
<keyword evidence="2" id="KW-1185">Reference proteome</keyword>
<accession>A0A2U2PBA8</accession>
<dbReference type="OrthoDB" id="7030114at2"/>
<comment type="caution">
    <text evidence="1">The sequence shown here is derived from an EMBL/GenBank/DDBJ whole genome shotgun (WGS) entry which is preliminary data.</text>
</comment>
<gene>
    <name evidence="1" type="ORF">DDR33_21465</name>
</gene>
<dbReference type="Pfam" id="PF12244">
    <property type="entry name" value="DUF3606"/>
    <property type="match status" value="1"/>
</dbReference>
<name>A0A2U2PBA8_9SPHI</name>
<dbReference type="RefSeq" id="WP_109417854.1">
    <property type="nucleotide sequence ID" value="NZ_QEAS01000022.1"/>
</dbReference>
<dbReference type="Proteomes" id="UP000245647">
    <property type="component" value="Unassembled WGS sequence"/>
</dbReference>
<dbReference type="AlphaFoldDB" id="A0A2U2PBA8"/>
<evidence type="ECO:0000313" key="1">
    <source>
        <dbReference type="EMBL" id="PWG78643.1"/>
    </source>
</evidence>
<reference evidence="1 2" key="1">
    <citation type="submission" date="2018-04" db="EMBL/GenBank/DDBJ databases">
        <title>Pedobacter chongqingensis sp. nov., isolated from a rottenly hemp rope.</title>
        <authorList>
            <person name="Cai Y."/>
        </authorList>
    </citation>
    <scope>NUCLEOTIDE SEQUENCE [LARGE SCALE GENOMIC DNA]</scope>
    <source>
        <strain evidence="1 2">FJ4-8</strain>
    </source>
</reference>
<dbReference type="InterPro" id="IPR022037">
    <property type="entry name" value="DUF3606"/>
</dbReference>
<evidence type="ECO:0000313" key="2">
    <source>
        <dbReference type="Proteomes" id="UP000245647"/>
    </source>
</evidence>
<dbReference type="EMBL" id="QEAS01000022">
    <property type="protein sequence ID" value="PWG78643.1"/>
    <property type="molecule type" value="Genomic_DNA"/>
</dbReference>
<organism evidence="1 2">
    <name type="scientific">Pararcticibacter amylolyticus</name>
    <dbReference type="NCBI Taxonomy" id="2173175"/>
    <lineage>
        <taxon>Bacteria</taxon>
        <taxon>Pseudomonadati</taxon>
        <taxon>Bacteroidota</taxon>
        <taxon>Sphingobacteriia</taxon>
        <taxon>Sphingobacteriales</taxon>
        <taxon>Sphingobacteriaceae</taxon>
        <taxon>Pararcticibacter</taxon>
    </lineage>
</organism>
<sequence>MDNPNWKGNPDRDRISLDEDYEVRYWSHKWGISPEQLTEAEQKAGSNIVRKVHDALCELGYMKPQIGN</sequence>
<protein>
    <submittedName>
        <fullName evidence="1">DUF3606 domain-containing protein</fullName>
    </submittedName>
</protein>